<dbReference type="PANTHER" id="PTHR12436:SF3">
    <property type="entry name" value="GERMINAL-CENTER ASSOCIATED NUCLEAR PROTEIN"/>
    <property type="match status" value="1"/>
</dbReference>
<feature type="region of interest" description="Disordered" evidence="1">
    <location>
        <begin position="567"/>
        <end position="841"/>
    </location>
</feature>
<dbReference type="Proteomes" id="UP000029665">
    <property type="component" value="Unassembled WGS sequence"/>
</dbReference>
<dbReference type="GO" id="GO:0005737">
    <property type="term" value="C:cytoplasm"/>
    <property type="evidence" value="ECO:0007669"/>
    <property type="project" value="TreeGrafter"/>
</dbReference>
<dbReference type="GO" id="GO:0070390">
    <property type="term" value="C:transcription export complex 2"/>
    <property type="evidence" value="ECO:0007669"/>
    <property type="project" value="TreeGrafter"/>
</dbReference>
<feature type="compositionally biased region" description="Pro residues" evidence="1">
    <location>
        <begin position="675"/>
        <end position="687"/>
    </location>
</feature>
<dbReference type="GO" id="GO:0006406">
    <property type="term" value="P:mRNA export from nucleus"/>
    <property type="evidence" value="ECO:0007669"/>
    <property type="project" value="TreeGrafter"/>
</dbReference>
<dbReference type="Pfam" id="PF03399">
    <property type="entry name" value="SAC3_GANP"/>
    <property type="match status" value="1"/>
</dbReference>
<feature type="compositionally biased region" description="Polar residues" evidence="1">
    <location>
        <begin position="1434"/>
        <end position="1446"/>
    </location>
</feature>
<comment type="caution">
    <text evidence="3">The sequence shown here is derived from an EMBL/GenBank/DDBJ whole genome shotgun (WGS) entry which is preliminary data.</text>
</comment>
<evidence type="ECO:0000256" key="1">
    <source>
        <dbReference type="SAM" id="MobiDB-lite"/>
    </source>
</evidence>
<feature type="compositionally biased region" description="Basic residues" evidence="1">
    <location>
        <begin position="42"/>
        <end position="58"/>
    </location>
</feature>
<organism evidence="3 4">
    <name type="scientific">Pycnoporus cinnabarinus</name>
    <name type="common">Cinnabar-red polypore</name>
    <name type="synonym">Trametes cinnabarina</name>
    <dbReference type="NCBI Taxonomy" id="5643"/>
    <lineage>
        <taxon>Eukaryota</taxon>
        <taxon>Fungi</taxon>
        <taxon>Dikarya</taxon>
        <taxon>Basidiomycota</taxon>
        <taxon>Agaricomycotina</taxon>
        <taxon>Agaricomycetes</taxon>
        <taxon>Polyporales</taxon>
        <taxon>Polyporaceae</taxon>
        <taxon>Trametes</taxon>
    </lineage>
</organism>
<name>A0A060SD00_PYCCI</name>
<feature type="compositionally biased region" description="Low complexity" evidence="1">
    <location>
        <begin position="740"/>
        <end position="755"/>
    </location>
</feature>
<sequence>MMRIQGAAEGRRPHSRNRKWVAGQADPKGGHGSDGERWERGGHRRRGGRGRAHDHHGSHLAVPQDHHEDGASVTEDEHASGESVHADEYDDGEPILETPEERERFYQELVKQRELERKKAIAEGKMDDPLVPKRLDEAITMVGTCMDMCPRFERYRRERENNLDKWEVIPGTKRVDHKRAVKIYERAAGDKTLPSDLRPPPVLKKTLDYLFHDLLVREGFSQTYDFIRDRSRAVRNDFTMQHETGPLAIECHDRCARFHILALHLERDSPRFSIALEEQQLMNTLQSLKEFYEDQRGRYQAPTELEMRVYHRLIHIRDQKERHEDIPDEIRNHPVFRLTTAFRQRVQAVSAPISKNSKLIVDAEAMQIFSQLADVLRRENNIVMIYLVACILERHFGKEAIENIEEIRGDLSIPDIIDGISKPLEEEQEQPSPDGDAFNTESPSSITEEVGDVQEDAAPSSVPQPLAPSATEWLSSNFASPPAQGSPPTSKPVASQPIFPSTGNSTHSAFSSTSAFAGLGATSAANASGSGSGFPSSTSAPVKSAFANLSTKTSVFGGATFGPSTSAPAASVFGTSSTPKSVFGLSSSASPNTTSPFPTTATSTSSTNDSTARLTAQPTWPADSPSFVSTPSATSTQPPYQAPIFSIPSTSAASSLAAGPTPPRGTSLNPFAPTFVPPKGQPSPPFLPVSQPSQPQPPSGTNPNIVFSDPFLAAGPLTLPSKPVEASEQASNIFGGPLQPTATSSEPAPATSTTAGDGAREEIPPPTPARIVERRQTLWDLPGSSSPFSRLKEDRMTYTPSPGSPTVPSSPVSPSAAPPALNRPNPITLPPTPTARWFESPEASLSRKRSVIHFPSLTLTTPSASEILSPIHLTIPTPGKATPTSNGTTGLLLQIGTPSAEREAVLQAPSSSSSESTATDQGPKPPKPVLEIRTNGFSTSSPSKGKAKETEVDLELKALHFLRTSWIVRNAWARWRKRREMSKAWEEACKRSESYQAQVQRTRLSTSLNGRPAPEELQSAKKRRVSSVHPEPVDTVQVRRVKRRKSAQLAVEPLTDEALARRLHENREENEKRWAAGSFRRSIINRLKMNLSLGTELPEWCIWLSTNSVNDKTAIWLEHKFDVPSSGHWVSENVFCMPAFDTPREGPGSPGLIVFERSPLEGVADEIERKYRVLDDCARLRDILETRLPPDEEHYLPCLLVVNWSEKEDDAGTREFIEMTQRAVREGTLKHVSYFSVSATAKDLDRKFADVVNATPLDAEDRLSVKLSWKDIRKLLISPAESAISDLVDSCWSDDQFDWTRYDRVVVAVEEILNAALRAIMSLFPDTPSHVTIEIPEDLPQPGELGRGYATGPFAEGLATLLASSAEEVLGTQLSSSVSVSRDALDNAIHAVESSIDTQSTKLRQLAAEAALRASLSGPSPKRRASQEDLRLNGSVSSKRMRTSPSEDGYAETGSASASPPPSTCAATDVGDKPLVTVAMLRALTRDVLKTYGSAK</sequence>
<feature type="compositionally biased region" description="Basic and acidic residues" evidence="1">
    <location>
        <begin position="28"/>
        <end position="41"/>
    </location>
</feature>
<feature type="region of interest" description="Disordered" evidence="1">
    <location>
        <begin position="1001"/>
        <end position="1031"/>
    </location>
</feature>
<protein>
    <recommendedName>
        <fullName evidence="2">SAC3/GANP/THP3 conserved domain-containing protein</fullName>
    </recommendedName>
</protein>
<proteinExistence type="predicted"/>
<feature type="compositionally biased region" description="Low complexity" evidence="1">
    <location>
        <begin position="522"/>
        <end position="540"/>
    </location>
</feature>
<feature type="compositionally biased region" description="Polar residues" evidence="1">
    <location>
        <begin position="626"/>
        <end position="639"/>
    </location>
</feature>
<reference evidence="3" key="1">
    <citation type="submission" date="2014-01" db="EMBL/GenBank/DDBJ databases">
        <title>The genome of the white-rot fungus Pycnoporus cinnabarinus: a basidiomycete model with a versatile arsenal for lignocellulosic biomass breakdown.</title>
        <authorList>
            <person name="Levasseur A."/>
            <person name="Lomascolo A."/>
            <person name="Ruiz-Duenas F.J."/>
            <person name="Uzan E."/>
            <person name="Piumi F."/>
            <person name="Kues U."/>
            <person name="Ram A.F.J."/>
            <person name="Murat C."/>
            <person name="Haon M."/>
            <person name="Benoit I."/>
            <person name="Arfi Y."/>
            <person name="Chevret D."/>
            <person name="Drula E."/>
            <person name="Kwon M.J."/>
            <person name="Gouret P."/>
            <person name="Lesage-Meessen L."/>
            <person name="Lombard V."/>
            <person name="Mariette J."/>
            <person name="Noirot C."/>
            <person name="Park J."/>
            <person name="Patyshakuliyeva A."/>
            <person name="Wieneger R.A.B."/>
            <person name="Wosten H.A.B."/>
            <person name="Martin F."/>
            <person name="Coutinho P.M."/>
            <person name="de Vries R."/>
            <person name="Martinez A.T."/>
            <person name="Klopp C."/>
            <person name="Pontarotti P."/>
            <person name="Henrissat B."/>
            <person name="Record E."/>
        </authorList>
    </citation>
    <scope>NUCLEOTIDE SEQUENCE [LARGE SCALE GENOMIC DNA]</scope>
    <source>
        <strain evidence="3">BRFM137</strain>
    </source>
</reference>
<feature type="region of interest" description="Disordered" evidence="1">
    <location>
        <begin position="522"/>
        <end position="542"/>
    </location>
</feature>
<gene>
    <name evidence="3" type="ORF">BN946_scf185009.g15</name>
</gene>
<dbReference type="Gene3D" id="1.25.40.990">
    <property type="match status" value="1"/>
</dbReference>
<evidence type="ECO:0000313" key="4">
    <source>
        <dbReference type="Proteomes" id="UP000029665"/>
    </source>
</evidence>
<dbReference type="InterPro" id="IPR005062">
    <property type="entry name" value="SAC3/GANP/THP3_conserved"/>
</dbReference>
<feature type="compositionally biased region" description="Low complexity" evidence="1">
    <location>
        <begin position="799"/>
        <end position="819"/>
    </location>
</feature>
<evidence type="ECO:0000259" key="2">
    <source>
        <dbReference type="Pfam" id="PF03399"/>
    </source>
</evidence>
<feature type="region of interest" description="Disordered" evidence="1">
    <location>
        <begin position="1"/>
        <end position="101"/>
    </location>
</feature>
<feature type="compositionally biased region" description="Polar residues" evidence="1">
    <location>
        <begin position="567"/>
        <end position="580"/>
    </location>
</feature>
<accession>A0A060SD00</accession>
<feature type="region of interest" description="Disordered" evidence="1">
    <location>
        <begin position="425"/>
        <end position="509"/>
    </location>
</feature>
<dbReference type="InterPro" id="IPR045107">
    <property type="entry name" value="SAC3/GANP/THP3"/>
</dbReference>
<feature type="compositionally biased region" description="Basic and acidic residues" evidence="1">
    <location>
        <begin position="64"/>
        <end position="87"/>
    </location>
</feature>
<dbReference type="EMBL" id="CCBP010000070">
    <property type="protein sequence ID" value="CDO70164.1"/>
    <property type="molecule type" value="Genomic_DNA"/>
</dbReference>
<dbReference type="STRING" id="5643.A0A060SD00"/>
<evidence type="ECO:0000313" key="3">
    <source>
        <dbReference type="EMBL" id="CDO70164.1"/>
    </source>
</evidence>
<dbReference type="PANTHER" id="PTHR12436">
    <property type="entry name" value="80 KDA MCM3-ASSOCIATED PROTEIN"/>
    <property type="match status" value="1"/>
</dbReference>
<feature type="domain" description="SAC3/GANP/THP3 conserved" evidence="2">
    <location>
        <begin position="148"/>
        <end position="397"/>
    </location>
</feature>
<keyword evidence="4" id="KW-1185">Reference proteome</keyword>
<feature type="compositionally biased region" description="Low complexity" evidence="1">
    <location>
        <begin position="586"/>
        <end position="612"/>
    </location>
</feature>
<dbReference type="HOGENOM" id="CLU_252204_0_0_1"/>
<dbReference type="OrthoDB" id="264795at2759"/>
<feature type="compositionally biased region" description="Acidic residues" evidence="1">
    <location>
        <begin position="88"/>
        <end position="98"/>
    </location>
</feature>
<feature type="compositionally biased region" description="Low complexity" evidence="1">
    <location>
        <begin position="1453"/>
        <end position="1468"/>
    </location>
</feature>
<dbReference type="OMA" id="RDQKERH"/>
<feature type="region of interest" description="Disordered" evidence="1">
    <location>
        <begin position="898"/>
        <end position="948"/>
    </location>
</feature>
<feature type="region of interest" description="Disordered" evidence="1">
    <location>
        <begin position="1414"/>
        <end position="1471"/>
    </location>
</feature>